<keyword evidence="3" id="KW-1185">Reference proteome</keyword>
<dbReference type="PIRSF" id="PIRSF021603">
    <property type="entry name" value="UCP21603_acetyltransf"/>
    <property type="match status" value="1"/>
</dbReference>
<dbReference type="Gene3D" id="3.40.630.30">
    <property type="match status" value="1"/>
</dbReference>
<dbReference type="PROSITE" id="PS51186">
    <property type="entry name" value="GNAT"/>
    <property type="match status" value="1"/>
</dbReference>
<proteinExistence type="predicted"/>
<accession>A0A4R7J6Q4</accession>
<dbReference type="GO" id="GO:0016747">
    <property type="term" value="F:acyltransferase activity, transferring groups other than amino-acyl groups"/>
    <property type="evidence" value="ECO:0007669"/>
    <property type="project" value="InterPro"/>
</dbReference>
<dbReference type="EMBL" id="SOAW01000001">
    <property type="protein sequence ID" value="TDT32905.1"/>
    <property type="molecule type" value="Genomic_DNA"/>
</dbReference>
<dbReference type="InterPro" id="IPR016181">
    <property type="entry name" value="Acyl_CoA_acyltransferase"/>
</dbReference>
<dbReference type="InterPro" id="IPR000182">
    <property type="entry name" value="GNAT_dom"/>
</dbReference>
<evidence type="ECO:0000259" key="1">
    <source>
        <dbReference type="PROSITE" id="PS51186"/>
    </source>
</evidence>
<name>A0A4R7J6Q4_9ACTN</name>
<organism evidence="2 3">
    <name type="scientific">Naumannella halotolerans</name>
    <dbReference type="NCBI Taxonomy" id="993414"/>
    <lineage>
        <taxon>Bacteria</taxon>
        <taxon>Bacillati</taxon>
        <taxon>Actinomycetota</taxon>
        <taxon>Actinomycetes</taxon>
        <taxon>Propionibacteriales</taxon>
        <taxon>Propionibacteriaceae</taxon>
        <taxon>Naumannella</taxon>
    </lineage>
</organism>
<evidence type="ECO:0000313" key="3">
    <source>
        <dbReference type="Proteomes" id="UP000295371"/>
    </source>
</evidence>
<dbReference type="AlphaFoldDB" id="A0A4R7J6Q4"/>
<dbReference type="RefSeq" id="WP_133753489.1">
    <property type="nucleotide sequence ID" value="NZ_CP171129.1"/>
</dbReference>
<protein>
    <recommendedName>
        <fullName evidence="1">N-acetyltransferase domain-containing protein</fullName>
    </recommendedName>
</protein>
<dbReference type="SUPFAM" id="SSF55729">
    <property type="entry name" value="Acyl-CoA N-acyltransferases (Nat)"/>
    <property type="match status" value="1"/>
</dbReference>
<gene>
    <name evidence="2" type="ORF">CLV29_0495</name>
</gene>
<dbReference type="OrthoDB" id="5241264at2"/>
<comment type="caution">
    <text evidence="2">The sequence shown here is derived from an EMBL/GenBank/DDBJ whole genome shotgun (WGS) entry which is preliminary data.</text>
</comment>
<dbReference type="Pfam" id="PF00583">
    <property type="entry name" value="Acetyltransf_1"/>
    <property type="match status" value="1"/>
</dbReference>
<dbReference type="Proteomes" id="UP000295371">
    <property type="component" value="Unassembled WGS sequence"/>
</dbReference>
<dbReference type="InterPro" id="IPR025289">
    <property type="entry name" value="DUF4081"/>
</dbReference>
<dbReference type="Pfam" id="PF13312">
    <property type="entry name" value="DUF4081"/>
    <property type="match status" value="1"/>
</dbReference>
<dbReference type="InterPro" id="IPR016794">
    <property type="entry name" value="UCP21603_acetyltransf"/>
</dbReference>
<evidence type="ECO:0000313" key="2">
    <source>
        <dbReference type="EMBL" id="TDT32905.1"/>
    </source>
</evidence>
<feature type="domain" description="N-acetyltransferase" evidence="1">
    <location>
        <begin position="144"/>
        <end position="284"/>
    </location>
</feature>
<reference evidence="2 3" key="1">
    <citation type="submission" date="2019-03" db="EMBL/GenBank/DDBJ databases">
        <title>Genomic Encyclopedia of Archaeal and Bacterial Type Strains, Phase II (KMG-II): from individual species to whole genera.</title>
        <authorList>
            <person name="Goeker M."/>
        </authorList>
    </citation>
    <scope>NUCLEOTIDE SEQUENCE [LARGE SCALE GENOMIC DNA]</scope>
    <source>
        <strain evidence="2 3">DSM 24323</strain>
    </source>
</reference>
<sequence>MTAPAVAGEVRVVCDADLDAVTALLATKPVESVFVASRIAAYGLDPFRLGCPVWGWFREGELKALCHAGSNLIPFGADDEALSAFAEQAGVRRRCTSIGGPSASVMPLWQELCTRGRDWRAVREVRARQPLMMIDRPSPVPADPQVQPIGRRDMDAYFDASVAMYTEEVGVSPFPHGSSRYYRGYVRELIRRGHSFGVVENGRVLFKADIGSLANGVAQIQGVWVAPDRRGRGLAPSAMAAVVALALEHAPSVSLYVNDFNTAALRTYQRVGFGQIGEFATILY</sequence>